<comment type="cofactor">
    <cofactor evidence="1">
        <name>Mg(2+)</name>
        <dbReference type="ChEBI" id="CHEBI:18420"/>
    </cofactor>
</comment>
<keyword evidence="12" id="KW-1185">Reference proteome</keyword>
<keyword evidence="4" id="KW-0548">Nucleotidyltransferase</keyword>
<evidence type="ECO:0000256" key="10">
    <source>
        <dbReference type="SAM" id="MobiDB-lite"/>
    </source>
</evidence>
<proteinExistence type="inferred from homology"/>
<evidence type="ECO:0000256" key="4">
    <source>
        <dbReference type="ARBA" id="ARBA00022695"/>
    </source>
</evidence>
<comment type="similarity">
    <text evidence="2">Belongs to the SELO family.</text>
</comment>
<reference evidence="11 12" key="1">
    <citation type="journal article" date="2018" name="Front. Microbiol.">
        <title>Genomic and genetic insights into a cosmopolitan fungus, Paecilomyces variotii (Eurotiales).</title>
        <authorList>
            <person name="Urquhart A.S."/>
            <person name="Mondo S.J."/>
            <person name="Makela M.R."/>
            <person name="Hane J.K."/>
            <person name="Wiebenga A."/>
            <person name="He G."/>
            <person name="Mihaltcheva S."/>
            <person name="Pangilinan J."/>
            <person name="Lipzen A."/>
            <person name="Barry K."/>
            <person name="de Vries R.P."/>
            <person name="Grigoriev I.V."/>
            <person name="Idnurm A."/>
        </authorList>
    </citation>
    <scope>NUCLEOTIDE SEQUENCE [LARGE SCALE GENOMIC DNA]</scope>
    <source>
        <strain evidence="11 12">CBS 101075</strain>
    </source>
</reference>
<dbReference type="GO" id="GO:0070733">
    <property type="term" value="F:AMPylase activity"/>
    <property type="evidence" value="ECO:0007669"/>
    <property type="project" value="TreeGrafter"/>
</dbReference>
<dbReference type="GO" id="GO:0046872">
    <property type="term" value="F:metal ion binding"/>
    <property type="evidence" value="ECO:0007669"/>
    <property type="project" value="UniProtKB-KW"/>
</dbReference>
<gene>
    <name evidence="11" type="ORF">C8Q69DRAFT_468838</name>
</gene>
<evidence type="ECO:0000256" key="1">
    <source>
        <dbReference type="ARBA" id="ARBA00001946"/>
    </source>
</evidence>
<dbReference type="Proteomes" id="UP000283841">
    <property type="component" value="Unassembled WGS sequence"/>
</dbReference>
<evidence type="ECO:0000256" key="2">
    <source>
        <dbReference type="ARBA" id="ARBA00009747"/>
    </source>
</evidence>
<sequence length="637" mass="72288">MFRCSHPFRSRGTQTRLSQMASHLSQSAARKAARVSLSELPKSNVFTTKLPPDPAFPTPQDSHKAPRETLGPRLVKGAMYTFVRPETAEEPELLGVSAKAMEDLGLKPGEEENPDFKALVAGNKFFWDEENGGIYPWAQCYGGWQFGSWAGQLGDGRAISLFESVNPSTGKRYELQLKGAGKTPYSRFADGKAVLRSSIREYIVSEALNALGVPTTRALSLTLLPKSKVLRERIEPGAIVARFAETWLRIGSFDILRARGDRDLIRKLATFIAEDVFQGWKSLPAAVSTDSPEVDNPPRDVPENEIQGPEGAEENRFTRLYREIARRNAKTVAAWQAYGFMNGVLNTDNTSIYGLSLDYGPFAFMDNFDSSYTPNHDDHMLRYSYKNQPTIIWWNLVRLGESLGELIGAGDQVDEETFVTKGVTEEFAPTLIKRAETIIGKTGDEYRTVFLNEYKRLMGKRIGLKTHKESDFQELNSELLDTLEALELDFNHFFRRLSELSLADLETEEQRKEAARVFFHNEGVGGVGNTEDSAKERVGQWLASWRERVLEDWKPEEDEERKKQMKAINPNFLPRGWILDEVIERVERRGERDILNRVMHMALNPFEDKWGVNPEEEERFTGDVPRFKRAMMCSCSS</sequence>
<dbReference type="STRING" id="264951.A0A443HTF6"/>
<evidence type="ECO:0000256" key="6">
    <source>
        <dbReference type="ARBA" id="ARBA00022741"/>
    </source>
</evidence>
<keyword evidence="7" id="KW-0067">ATP-binding</keyword>
<keyword evidence="3" id="KW-0808">Transferase</keyword>
<evidence type="ECO:0000313" key="11">
    <source>
        <dbReference type="EMBL" id="RWQ95089.1"/>
    </source>
</evidence>
<dbReference type="GO" id="GO:0005524">
    <property type="term" value="F:ATP binding"/>
    <property type="evidence" value="ECO:0007669"/>
    <property type="project" value="UniProtKB-KW"/>
</dbReference>
<evidence type="ECO:0000256" key="3">
    <source>
        <dbReference type="ARBA" id="ARBA00022679"/>
    </source>
</evidence>
<dbReference type="AlphaFoldDB" id="A0A443HTF6"/>
<organism evidence="11 12">
    <name type="scientific">Byssochlamys spectabilis</name>
    <name type="common">Paecilomyces variotii</name>
    <dbReference type="NCBI Taxonomy" id="264951"/>
    <lineage>
        <taxon>Eukaryota</taxon>
        <taxon>Fungi</taxon>
        <taxon>Dikarya</taxon>
        <taxon>Ascomycota</taxon>
        <taxon>Pezizomycotina</taxon>
        <taxon>Eurotiomycetes</taxon>
        <taxon>Eurotiomycetidae</taxon>
        <taxon>Eurotiales</taxon>
        <taxon>Thermoascaceae</taxon>
        <taxon>Paecilomyces</taxon>
    </lineage>
</organism>
<dbReference type="RefSeq" id="XP_028484734.1">
    <property type="nucleotide sequence ID" value="XM_028630720.1"/>
</dbReference>
<dbReference type="EMBL" id="RCNU01000006">
    <property type="protein sequence ID" value="RWQ95089.1"/>
    <property type="molecule type" value="Genomic_DNA"/>
</dbReference>
<dbReference type="HAMAP" id="MF_00692">
    <property type="entry name" value="SelO"/>
    <property type="match status" value="1"/>
</dbReference>
<keyword evidence="8" id="KW-0460">Magnesium</keyword>
<protein>
    <recommendedName>
        <fullName evidence="9">Selenoprotein O</fullName>
    </recommendedName>
</protein>
<dbReference type="PANTHER" id="PTHR32057:SF14">
    <property type="entry name" value="PROTEIN ADENYLYLTRANSFERASE SELO, MITOCHONDRIAL"/>
    <property type="match status" value="1"/>
</dbReference>
<dbReference type="Pfam" id="PF02696">
    <property type="entry name" value="SelO"/>
    <property type="match status" value="1"/>
</dbReference>
<evidence type="ECO:0000313" key="12">
    <source>
        <dbReference type="Proteomes" id="UP000283841"/>
    </source>
</evidence>
<dbReference type="PANTHER" id="PTHR32057">
    <property type="entry name" value="PROTEIN ADENYLYLTRANSFERASE SELO, MITOCHONDRIAL"/>
    <property type="match status" value="1"/>
</dbReference>
<keyword evidence="6" id="KW-0547">Nucleotide-binding</keyword>
<evidence type="ECO:0000256" key="8">
    <source>
        <dbReference type="ARBA" id="ARBA00022842"/>
    </source>
</evidence>
<dbReference type="VEuPathDB" id="FungiDB:C8Q69DRAFT_468838"/>
<evidence type="ECO:0000256" key="9">
    <source>
        <dbReference type="ARBA" id="ARBA00031547"/>
    </source>
</evidence>
<feature type="region of interest" description="Disordered" evidence="10">
    <location>
        <begin position="44"/>
        <end position="68"/>
    </location>
</feature>
<comment type="caution">
    <text evidence="11">The sequence shown here is derived from an EMBL/GenBank/DDBJ whole genome shotgun (WGS) entry which is preliminary data.</text>
</comment>
<name>A0A443HTF6_BYSSP</name>
<evidence type="ECO:0000256" key="5">
    <source>
        <dbReference type="ARBA" id="ARBA00022723"/>
    </source>
</evidence>
<feature type="region of interest" description="Disordered" evidence="10">
    <location>
        <begin position="287"/>
        <end position="310"/>
    </location>
</feature>
<dbReference type="GO" id="GO:0005739">
    <property type="term" value="C:mitochondrion"/>
    <property type="evidence" value="ECO:0007669"/>
    <property type="project" value="TreeGrafter"/>
</dbReference>
<dbReference type="InterPro" id="IPR003846">
    <property type="entry name" value="SelO"/>
</dbReference>
<dbReference type="GeneID" id="39599997"/>
<evidence type="ECO:0000256" key="7">
    <source>
        <dbReference type="ARBA" id="ARBA00022840"/>
    </source>
</evidence>
<keyword evidence="5" id="KW-0479">Metal-binding</keyword>
<accession>A0A443HTF6</accession>